<gene>
    <name evidence="5" type="ORF">ACH49W_26270</name>
</gene>
<evidence type="ECO:0000256" key="2">
    <source>
        <dbReference type="ARBA" id="ARBA00023125"/>
    </source>
</evidence>
<keyword evidence="2" id="KW-0238">DNA-binding</keyword>
<evidence type="ECO:0000256" key="1">
    <source>
        <dbReference type="ARBA" id="ARBA00023015"/>
    </source>
</evidence>
<dbReference type="PANTHER" id="PTHR47894">
    <property type="entry name" value="HTH-TYPE TRANSCRIPTIONAL REGULATOR GADX"/>
    <property type="match status" value="1"/>
</dbReference>
<dbReference type="Pfam" id="PF12833">
    <property type="entry name" value="HTH_18"/>
    <property type="match status" value="1"/>
</dbReference>
<feature type="domain" description="HTH araC/xylS-type" evidence="4">
    <location>
        <begin position="235"/>
        <end position="333"/>
    </location>
</feature>
<dbReference type="InterPro" id="IPR032687">
    <property type="entry name" value="AraC-type_N"/>
</dbReference>
<sequence length="336" mass="36079">MSHIRSASLRGFRSVVAELGGDADSLALAVGLSPKSLDMDDDLIPGRVAAALLEVASEQLRCPGFGLRVAGRQSVSVLGTLAVAMTNSPTIGDALDCLSRYLSSYGRFLTVSMGEDPQHRPGVVGLYYGPATAAGPVQAVDLGIAFTHHVLTYLNGGPYGLLGVHLPYDSPVSPRDYADYFGAPVRTRQPQPAAVLRLPAALPNQELVGVNDTIRQLAVAFLAEQTSNGQTDIVSRTRTAIRESLGTGTVELAGIARLLMMHPRSLQRHLEQAGVTFGQLLDDTRRETALRLLLGTDLPLGHIAGIVGFVEQPSFSRAARRWWKLSPSEVRRTRRI</sequence>
<dbReference type="SMART" id="SM00342">
    <property type="entry name" value="HTH_ARAC"/>
    <property type="match status" value="1"/>
</dbReference>
<dbReference type="Gene3D" id="1.10.10.60">
    <property type="entry name" value="Homeodomain-like"/>
    <property type="match status" value="1"/>
</dbReference>
<evidence type="ECO:0000313" key="5">
    <source>
        <dbReference type="EMBL" id="MFI2476903.1"/>
    </source>
</evidence>
<dbReference type="Pfam" id="PF12625">
    <property type="entry name" value="Arabinose_bd"/>
    <property type="match status" value="1"/>
</dbReference>
<evidence type="ECO:0000313" key="6">
    <source>
        <dbReference type="Proteomes" id="UP001611415"/>
    </source>
</evidence>
<reference evidence="5 6" key="1">
    <citation type="submission" date="2024-10" db="EMBL/GenBank/DDBJ databases">
        <title>The Natural Products Discovery Center: Release of the First 8490 Sequenced Strains for Exploring Actinobacteria Biosynthetic Diversity.</title>
        <authorList>
            <person name="Kalkreuter E."/>
            <person name="Kautsar S.A."/>
            <person name="Yang D."/>
            <person name="Bader C.D."/>
            <person name="Teijaro C.N."/>
            <person name="Fluegel L."/>
            <person name="Davis C.M."/>
            <person name="Simpson J.R."/>
            <person name="Lauterbach L."/>
            <person name="Steele A.D."/>
            <person name="Gui C."/>
            <person name="Meng S."/>
            <person name="Li G."/>
            <person name="Viehrig K."/>
            <person name="Ye F."/>
            <person name="Su P."/>
            <person name="Kiefer A.F."/>
            <person name="Nichols A."/>
            <person name="Cepeda A.J."/>
            <person name="Yan W."/>
            <person name="Fan B."/>
            <person name="Jiang Y."/>
            <person name="Adhikari A."/>
            <person name="Zheng C.-J."/>
            <person name="Schuster L."/>
            <person name="Cowan T.M."/>
            <person name="Smanski M.J."/>
            <person name="Chevrette M.G."/>
            <person name="De Carvalho L.P.S."/>
            <person name="Shen B."/>
        </authorList>
    </citation>
    <scope>NUCLEOTIDE SEQUENCE [LARGE SCALE GENOMIC DNA]</scope>
    <source>
        <strain evidence="5 6">NPDC019275</strain>
    </source>
</reference>
<evidence type="ECO:0000259" key="4">
    <source>
        <dbReference type="PROSITE" id="PS01124"/>
    </source>
</evidence>
<keyword evidence="6" id="KW-1185">Reference proteome</keyword>
<dbReference type="InterPro" id="IPR018060">
    <property type="entry name" value="HTH_AraC"/>
</dbReference>
<dbReference type="SUPFAM" id="SSF46689">
    <property type="entry name" value="Homeodomain-like"/>
    <property type="match status" value="1"/>
</dbReference>
<dbReference type="Proteomes" id="UP001611415">
    <property type="component" value="Unassembled WGS sequence"/>
</dbReference>
<dbReference type="InterPro" id="IPR009057">
    <property type="entry name" value="Homeodomain-like_sf"/>
</dbReference>
<dbReference type="PROSITE" id="PS01124">
    <property type="entry name" value="HTH_ARAC_FAMILY_2"/>
    <property type="match status" value="1"/>
</dbReference>
<dbReference type="PANTHER" id="PTHR47894:SF4">
    <property type="entry name" value="HTH-TYPE TRANSCRIPTIONAL REGULATOR GADX"/>
    <property type="match status" value="1"/>
</dbReference>
<keyword evidence="3" id="KW-0804">Transcription</keyword>
<comment type="caution">
    <text evidence="5">The sequence shown here is derived from an EMBL/GenBank/DDBJ whole genome shotgun (WGS) entry which is preliminary data.</text>
</comment>
<proteinExistence type="predicted"/>
<dbReference type="RefSeq" id="WP_357408010.1">
    <property type="nucleotide sequence ID" value="NZ_JBEYCD010000011.1"/>
</dbReference>
<keyword evidence="1" id="KW-0805">Transcription regulation</keyword>
<accession>A0ABW7X6Z4</accession>
<evidence type="ECO:0000256" key="3">
    <source>
        <dbReference type="ARBA" id="ARBA00023163"/>
    </source>
</evidence>
<protein>
    <submittedName>
        <fullName evidence="5">AraC family transcriptional regulator</fullName>
    </submittedName>
</protein>
<dbReference type="EMBL" id="JBIRYO010000020">
    <property type="protein sequence ID" value="MFI2476903.1"/>
    <property type="molecule type" value="Genomic_DNA"/>
</dbReference>
<organism evidence="5 6">
    <name type="scientific">Nocardia xishanensis</name>
    <dbReference type="NCBI Taxonomy" id="238964"/>
    <lineage>
        <taxon>Bacteria</taxon>
        <taxon>Bacillati</taxon>
        <taxon>Actinomycetota</taxon>
        <taxon>Actinomycetes</taxon>
        <taxon>Mycobacteriales</taxon>
        <taxon>Nocardiaceae</taxon>
        <taxon>Nocardia</taxon>
    </lineage>
</organism>
<name>A0ABW7X6Z4_9NOCA</name>